<dbReference type="InterPro" id="IPR043162">
    <property type="entry name" value="DOCK_C_lobe_C"/>
</dbReference>
<gene>
    <name evidence="3" type="ORF">DILT_LOCUS18872</name>
</gene>
<dbReference type="Pfam" id="PF20421">
    <property type="entry name" value="DHR-2_Lobe_C"/>
    <property type="match status" value="1"/>
</dbReference>
<dbReference type="Gene3D" id="1.20.58.740">
    <property type="match status" value="1"/>
</dbReference>
<organism evidence="3 4">
    <name type="scientific">Dibothriocephalus latus</name>
    <name type="common">Fish tapeworm</name>
    <name type="synonym">Diphyllobothrium latum</name>
    <dbReference type="NCBI Taxonomy" id="60516"/>
    <lineage>
        <taxon>Eukaryota</taxon>
        <taxon>Metazoa</taxon>
        <taxon>Spiralia</taxon>
        <taxon>Lophotrochozoa</taxon>
        <taxon>Platyhelminthes</taxon>
        <taxon>Cestoda</taxon>
        <taxon>Eucestoda</taxon>
        <taxon>Diphyllobothriidea</taxon>
        <taxon>Diphyllobothriidae</taxon>
        <taxon>Dibothriocephalus</taxon>
    </lineage>
</organism>
<evidence type="ECO:0000313" key="4">
    <source>
        <dbReference type="Proteomes" id="UP000281553"/>
    </source>
</evidence>
<dbReference type="InterPro" id="IPR046773">
    <property type="entry name" value="DOCKER_Lobe_C"/>
</dbReference>
<dbReference type="Proteomes" id="UP000281553">
    <property type="component" value="Unassembled WGS sequence"/>
</dbReference>
<evidence type="ECO:0000256" key="1">
    <source>
        <dbReference type="PROSITE-ProRule" id="PRU00984"/>
    </source>
</evidence>
<dbReference type="EMBL" id="UYRU01105176">
    <property type="protein sequence ID" value="VDN42620.1"/>
    <property type="molecule type" value="Genomic_DNA"/>
</dbReference>
<name>A0A3P7NPH6_DIBLA</name>
<accession>A0A3P7NPH6</accession>
<feature type="domain" description="DOCKER" evidence="2">
    <location>
        <begin position="1"/>
        <end position="72"/>
    </location>
</feature>
<dbReference type="InterPro" id="IPR027357">
    <property type="entry name" value="DOCKER_dom"/>
</dbReference>
<evidence type="ECO:0000313" key="3">
    <source>
        <dbReference type="EMBL" id="VDN42620.1"/>
    </source>
</evidence>
<keyword evidence="4" id="KW-1185">Reference proteome</keyword>
<dbReference type="AlphaFoldDB" id="A0A3P7NPH6"/>
<reference evidence="3 4" key="1">
    <citation type="submission" date="2018-11" db="EMBL/GenBank/DDBJ databases">
        <authorList>
            <consortium name="Pathogen Informatics"/>
        </authorList>
    </citation>
    <scope>NUCLEOTIDE SEQUENCE [LARGE SCALE GENOMIC DNA]</scope>
</reference>
<dbReference type="PROSITE" id="PS51651">
    <property type="entry name" value="DOCKER"/>
    <property type="match status" value="1"/>
</dbReference>
<protein>
    <recommendedName>
        <fullName evidence="2">DOCKER domain-containing protein</fullName>
    </recommendedName>
</protein>
<sequence length="72" mass="7847">MHSPPASRSLLRPEQTASGAPRVPLLLDMQLQGALLPTVNQGPMAYAHAFLSPENAVLHPPAKVQRLKRLFL</sequence>
<proteinExistence type="inferred from homology"/>
<comment type="similarity">
    <text evidence="1">Belongs to the DOCK family.</text>
</comment>
<evidence type="ECO:0000259" key="2">
    <source>
        <dbReference type="PROSITE" id="PS51651"/>
    </source>
</evidence>